<evidence type="ECO:0000313" key="7">
    <source>
        <dbReference type="RefSeq" id="XP_011497255.1"/>
    </source>
</evidence>
<dbReference type="GO" id="GO:0042555">
    <property type="term" value="C:MCM complex"/>
    <property type="evidence" value="ECO:0007669"/>
    <property type="project" value="TreeGrafter"/>
</dbReference>
<protein>
    <submittedName>
        <fullName evidence="7">DNA helicase MCM8-like</fullName>
    </submittedName>
</protein>
<dbReference type="GO" id="GO:0005634">
    <property type="term" value="C:nucleus"/>
    <property type="evidence" value="ECO:0007669"/>
    <property type="project" value="TreeGrafter"/>
</dbReference>
<dbReference type="SUPFAM" id="SSF52540">
    <property type="entry name" value="P-loop containing nucleoside triphosphate hydrolases"/>
    <property type="match status" value="1"/>
</dbReference>
<evidence type="ECO:0000256" key="4">
    <source>
        <dbReference type="RuleBase" id="RU004070"/>
    </source>
</evidence>
<dbReference type="PANTHER" id="PTHR11630">
    <property type="entry name" value="DNA REPLICATION LICENSING FACTOR MCM FAMILY MEMBER"/>
    <property type="match status" value="1"/>
</dbReference>
<evidence type="ECO:0000256" key="3">
    <source>
        <dbReference type="ARBA" id="ARBA00023125"/>
    </source>
</evidence>
<dbReference type="SMART" id="SM00350">
    <property type="entry name" value="MCM"/>
    <property type="match status" value="1"/>
</dbReference>
<dbReference type="Gene3D" id="2.40.50.140">
    <property type="entry name" value="Nucleic acid-binding proteins"/>
    <property type="match status" value="1"/>
</dbReference>
<dbReference type="GeneID" id="105361702"/>
<organism evidence="6 7">
    <name type="scientific">Ceratosolen solmsi marchali</name>
    <dbReference type="NCBI Taxonomy" id="326594"/>
    <lineage>
        <taxon>Eukaryota</taxon>
        <taxon>Metazoa</taxon>
        <taxon>Ecdysozoa</taxon>
        <taxon>Arthropoda</taxon>
        <taxon>Hexapoda</taxon>
        <taxon>Insecta</taxon>
        <taxon>Pterygota</taxon>
        <taxon>Neoptera</taxon>
        <taxon>Endopterygota</taxon>
        <taxon>Hymenoptera</taxon>
        <taxon>Apocrita</taxon>
        <taxon>Proctotrupomorpha</taxon>
        <taxon>Chalcidoidea</taxon>
        <taxon>Agaonidae</taxon>
        <taxon>Agaoninae</taxon>
        <taxon>Ceratosolen</taxon>
    </lineage>
</organism>
<dbReference type="GO" id="GO:0003697">
    <property type="term" value="F:single-stranded DNA binding"/>
    <property type="evidence" value="ECO:0007669"/>
    <property type="project" value="TreeGrafter"/>
</dbReference>
<dbReference type="Pfam" id="PF17207">
    <property type="entry name" value="MCM_OB"/>
    <property type="match status" value="1"/>
</dbReference>
<evidence type="ECO:0000256" key="2">
    <source>
        <dbReference type="ARBA" id="ARBA00022840"/>
    </source>
</evidence>
<dbReference type="Pfam" id="PF17855">
    <property type="entry name" value="MCM_lid"/>
    <property type="match status" value="1"/>
</dbReference>
<keyword evidence="3 4" id="KW-0238">DNA-binding</keyword>
<evidence type="ECO:0000313" key="6">
    <source>
        <dbReference type="Proteomes" id="UP000695007"/>
    </source>
</evidence>
<dbReference type="InterPro" id="IPR041562">
    <property type="entry name" value="MCM_lid"/>
</dbReference>
<sequence>MKFEADLSSSYIKTIPIQIIRLQDHFHEESDQGQIPRVMDIELCEDLIDTCMPGDDVTITGIIKMQGIDNGKTKFSTICSLYIEAISVVNNSSKMQMNGSLNIELNTYDYKLIKDIYQNTDALNLLVHSLCPDIYGHEMIKMAYLLSLFGGSSNHVKIRSNIHILVIGDPGLGKSQMLQTCAHVAPKGIYISGNCSTSSGLTVTLIKESGQNDFALEPGALVLADGGCCCIDEFDKMSSQHQALLEAMEQQCVSVAKSGVMWSLPSRTSILAAANPVDGCYNKSKTLNEPNKEMDNFLSGHIMLIQLEALIRLTEARAKLDLREETTEQDAMDVIELMQNTILPLNYKNQDYTFLQFTKTYELKNLGVKEGLVEIDVSLAIEKLNDQGYLIKKAKNLYHFLKTELH</sequence>
<dbReference type="InterPro" id="IPR027417">
    <property type="entry name" value="P-loop_NTPase"/>
</dbReference>
<keyword evidence="1 4" id="KW-0547">Nucleotide-binding</keyword>
<keyword evidence="2 4" id="KW-0067">ATP-binding</keyword>
<evidence type="ECO:0000256" key="1">
    <source>
        <dbReference type="ARBA" id="ARBA00022741"/>
    </source>
</evidence>
<dbReference type="GO" id="GO:0005524">
    <property type="term" value="F:ATP binding"/>
    <property type="evidence" value="ECO:0007669"/>
    <property type="project" value="UniProtKB-KW"/>
</dbReference>
<name>A0AAJ6YFS7_9HYME</name>
<dbReference type="Pfam" id="PF00493">
    <property type="entry name" value="MCM"/>
    <property type="match status" value="1"/>
</dbReference>
<dbReference type="PROSITE" id="PS50051">
    <property type="entry name" value="MCM_2"/>
    <property type="match status" value="1"/>
</dbReference>
<dbReference type="KEGG" id="csol:105361702"/>
<comment type="similarity">
    <text evidence="4">Belongs to the MCM family.</text>
</comment>
<dbReference type="InterPro" id="IPR001208">
    <property type="entry name" value="MCM_dom"/>
</dbReference>
<evidence type="ECO:0000259" key="5">
    <source>
        <dbReference type="PROSITE" id="PS50051"/>
    </source>
</evidence>
<dbReference type="SUPFAM" id="SSF50249">
    <property type="entry name" value="Nucleic acid-binding proteins"/>
    <property type="match status" value="1"/>
</dbReference>
<dbReference type="PANTHER" id="PTHR11630:SF47">
    <property type="entry name" value="DNA HELICASE MCM8"/>
    <property type="match status" value="1"/>
</dbReference>
<feature type="domain" description="MCM C-terminal AAA(+) ATPase" evidence="5">
    <location>
        <begin position="122"/>
        <end position="299"/>
    </location>
</feature>
<dbReference type="RefSeq" id="XP_011497255.1">
    <property type="nucleotide sequence ID" value="XM_011498953.1"/>
</dbReference>
<proteinExistence type="inferred from homology"/>
<dbReference type="InterPro" id="IPR031327">
    <property type="entry name" value="MCM"/>
</dbReference>
<dbReference type="Gene3D" id="3.40.50.300">
    <property type="entry name" value="P-loop containing nucleotide triphosphate hydrolases"/>
    <property type="match status" value="2"/>
</dbReference>
<dbReference type="PRINTS" id="PR01657">
    <property type="entry name" value="MCMFAMILY"/>
</dbReference>
<keyword evidence="6" id="KW-1185">Reference proteome</keyword>
<dbReference type="InterPro" id="IPR033762">
    <property type="entry name" value="MCM_OB"/>
</dbReference>
<dbReference type="Proteomes" id="UP000695007">
    <property type="component" value="Unplaced"/>
</dbReference>
<dbReference type="GO" id="GO:0017116">
    <property type="term" value="F:single-stranded DNA helicase activity"/>
    <property type="evidence" value="ECO:0007669"/>
    <property type="project" value="TreeGrafter"/>
</dbReference>
<gene>
    <name evidence="7" type="primary">LOC105361702</name>
</gene>
<dbReference type="InterPro" id="IPR012340">
    <property type="entry name" value="NA-bd_OB-fold"/>
</dbReference>
<reference evidence="7" key="1">
    <citation type="submission" date="2025-08" db="UniProtKB">
        <authorList>
            <consortium name="RefSeq"/>
        </authorList>
    </citation>
    <scope>IDENTIFICATION</scope>
</reference>
<dbReference type="AlphaFoldDB" id="A0AAJ6YFS7"/>
<accession>A0AAJ6YFS7</accession>